<evidence type="ECO:0000313" key="1">
    <source>
        <dbReference type="EMBL" id="KAH7913568.1"/>
    </source>
</evidence>
<organism evidence="1 2">
    <name type="scientific">Hygrophoropsis aurantiaca</name>
    <dbReference type="NCBI Taxonomy" id="72124"/>
    <lineage>
        <taxon>Eukaryota</taxon>
        <taxon>Fungi</taxon>
        <taxon>Dikarya</taxon>
        <taxon>Basidiomycota</taxon>
        <taxon>Agaricomycotina</taxon>
        <taxon>Agaricomycetes</taxon>
        <taxon>Agaricomycetidae</taxon>
        <taxon>Boletales</taxon>
        <taxon>Coniophorineae</taxon>
        <taxon>Hygrophoropsidaceae</taxon>
        <taxon>Hygrophoropsis</taxon>
    </lineage>
</organism>
<evidence type="ECO:0000313" key="2">
    <source>
        <dbReference type="Proteomes" id="UP000790377"/>
    </source>
</evidence>
<comment type="caution">
    <text evidence="1">The sequence shown here is derived from an EMBL/GenBank/DDBJ whole genome shotgun (WGS) entry which is preliminary data.</text>
</comment>
<accession>A0ACB8AKM9</accession>
<keyword evidence="2" id="KW-1185">Reference proteome</keyword>
<dbReference type="Proteomes" id="UP000790377">
    <property type="component" value="Unassembled WGS sequence"/>
</dbReference>
<name>A0ACB8AKM9_9AGAM</name>
<protein>
    <submittedName>
        <fullName evidence="1">Uncharacterized protein</fullName>
    </submittedName>
</protein>
<dbReference type="EMBL" id="MU267628">
    <property type="protein sequence ID" value="KAH7913568.1"/>
    <property type="molecule type" value="Genomic_DNA"/>
</dbReference>
<gene>
    <name evidence="1" type="ORF">BJ138DRAFT_1099354</name>
</gene>
<proteinExistence type="predicted"/>
<reference evidence="1" key="1">
    <citation type="journal article" date="2021" name="New Phytol.">
        <title>Evolutionary innovations through gain and loss of genes in the ectomycorrhizal Boletales.</title>
        <authorList>
            <person name="Wu G."/>
            <person name="Miyauchi S."/>
            <person name="Morin E."/>
            <person name="Kuo A."/>
            <person name="Drula E."/>
            <person name="Varga T."/>
            <person name="Kohler A."/>
            <person name="Feng B."/>
            <person name="Cao Y."/>
            <person name="Lipzen A."/>
            <person name="Daum C."/>
            <person name="Hundley H."/>
            <person name="Pangilinan J."/>
            <person name="Johnson J."/>
            <person name="Barry K."/>
            <person name="LaButti K."/>
            <person name="Ng V."/>
            <person name="Ahrendt S."/>
            <person name="Min B."/>
            <person name="Choi I.G."/>
            <person name="Park H."/>
            <person name="Plett J.M."/>
            <person name="Magnuson J."/>
            <person name="Spatafora J.W."/>
            <person name="Nagy L.G."/>
            <person name="Henrissat B."/>
            <person name="Grigoriev I.V."/>
            <person name="Yang Z.L."/>
            <person name="Xu J."/>
            <person name="Martin F.M."/>
        </authorList>
    </citation>
    <scope>NUCLEOTIDE SEQUENCE</scope>
    <source>
        <strain evidence="1">ATCC 28755</strain>
    </source>
</reference>
<sequence length="479" mass="51109">MTGLTLHELQIDDTIEYVRVQWVDLHNTIRFRVLTREYFLHLLQSAKFPPGISITKSVLGLVFLTCAPGFGAVDEYLYAFDLASLRRCAYAPGHAALLGTFLEKHPGPNGIYPPTPLCPRTNLARLTALAAQSPARASFLVGVETELILLTSTNPLVPVNTAGWSNSTATPSGSVAARAIQDIASACTRAGVEVLMYHSEATPGQYEIVTGPMTPLEAADALVHTREAIYNVSASHGLRATLAPRPFPHLCGSAAHTHVSMRSGHASPNIYEAPSTTHPGTLTHLQASFLKGLLDHLPAALAFTLPTRASYARMGARRAGGTYVAWGAENREVPVRLCRLPGNAAACDTNFEFKSVDGTSSPYLAIGAIIAAGLIGTRAGEEVREPNYVGETPVGALGEEEWAGLCAQVGGAQSEEPRVRRRLPLDLGAARAALVDDAAFREAMGPELVDAYLGVNLTLDDLLNEGTEAEIVTRLVENF</sequence>